<keyword evidence="3" id="KW-1185">Reference proteome</keyword>
<dbReference type="Proteomes" id="UP001378592">
    <property type="component" value="Unassembled WGS sequence"/>
</dbReference>
<protein>
    <submittedName>
        <fullName evidence="2">Uncharacterized protein</fullName>
    </submittedName>
</protein>
<name>A0AAN9V9S6_9ORTH</name>
<feature type="compositionally biased region" description="Basic and acidic residues" evidence="1">
    <location>
        <begin position="685"/>
        <end position="694"/>
    </location>
</feature>
<dbReference type="AlphaFoldDB" id="A0AAN9V9S6"/>
<evidence type="ECO:0000313" key="2">
    <source>
        <dbReference type="EMBL" id="KAK7791956.1"/>
    </source>
</evidence>
<accession>A0AAN9V9S6</accession>
<dbReference type="EMBL" id="JAZDUA010000486">
    <property type="protein sequence ID" value="KAK7791956.1"/>
    <property type="molecule type" value="Genomic_DNA"/>
</dbReference>
<sequence>MDSPQENPSAITSLKRKEIFDIIKTSLTKSNKSLIDLVEEHLKTVTGKPISLSAGGKSVLGKDLSKLRTKWSESHRKLDKFLADNALWLEVDVKLRECPSNTLQEPASVGGRPSTSFAASSERTKRRRTQSMRDHHEVDELAFALQMSFRNSGNVDAAKVVKDIAEGSPTTATRYRDSLTAKREKQLTKDEALSLLIESKLSKNMYNTIRTASIDHNCSLYPSYKKVQEAKKDCYPPAVDMRITETSAEVKLQALLDHTVERIFRVQQDVISSLLDSAYDTELICKWGCDGTSGQSTFKQKFDDDSEGTKTDANIFFVSIVPLQILSVEKSTQKQIVIWKNPRPSSPRFCRPLKIEFLHETAESTRLIVNDIQDQVQNLTPFQTIVDGKEVNVAYKVLLTMVDGKVCNSLTCTSSSQRCYLCDCTSKRFNNIDDILRTPLKEEHLQFGISSLHAWIRFFECLLHISYKLDVKKWQSRGDDKAKVATRKSNIQKGFRQQLGLLVDMPKQGYGSTNDGNTARRFFENAAISASITGLDLSLIKRFHVILQVISCGFEIDVPKYEAYCIETARLYVQLYPWFCMPTTVHKILLHSSKIIESSILPIGQMSEEAQESCNKFIKQYRQDFARKCTRVKNMEDVFQRLLVASDPVISSIRKLPKKKLKALDAEAVRLLKAPSYEAPSSDDDSAHPSDDEY</sequence>
<proteinExistence type="predicted"/>
<feature type="region of interest" description="Disordered" evidence="1">
    <location>
        <begin position="102"/>
        <end position="134"/>
    </location>
</feature>
<gene>
    <name evidence="2" type="ORF">R5R35_004579</name>
</gene>
<evidence type="ECO:0000313" key="3">
    <source>
        <dbReference type="Proteomes" id="UP001378592"/>
    </source>
</evidence>
<feature type="region of interest" description="Disordered" evidence="1">
    <location>
        <begin position="675"/>
        <end position="694"/>
    </location>
</feature>
<comment type="caution">
    <text evidence="2">The sequence shown here is derived from an EMBL/GenBank/DDBJ whole genome shotgun (WGS) entry which is preliminary data.</text>
</comment>
<reference evidence="2 3" key="1">
    <citation type="submission" date="2024-03" db="EMBL/GenBank/DDBJ databases">
        <title>The genome assembly and annotation of the cricket Gryllus longicercus Weissman &amp; Gray.</title>
        <authorList>
            <person name="Szrajer S."/>
            <person name="Gray D."/>
            <person name="Ylla G."/>
        </authorList>
    </citation>
    <scope>NUCLEOTIDE SEQUENCE [LARGE SCALE GENOMIC DNA]</scope>
    <source>
        <strain evidence="2">DAG 2021-001</strain>
        <tissue evidence="2">Whole body minus gut</tissue>
    </source>
</reference>
<organism evidence="2 3">
    <name type="scientific">Gryllus longicercus</name>
    <dbReference type="NCBI Taxonomy" id="2509291"/>
    <lineage>
        <taxon>Eukaryota</taxon>
        <taxon>Metazoa</taxon>
        <taxon>Ecdysozoa</taxon>
        <taxon>Arthropoda</taxon>
        <taxon>Hexapoda</taxon>
        <taxon>Insecta</taxon>
        <taxon>Pterygota</taxon>
        <taxon>Neoptera</taxon>
        <taxon>Polyneoptera</taxon>
        <taxon>Orthoptera</taxon>
        <taxon>Ensifera</taxon>
        <taxon>Gryllidea</taxon>
        <taxon>Grylloidea</taxon>
        <taxon>Gryllidae</taxon>
        <taxon>Gryllinae</taxon>
        <taxon>Gryllus</taxon>
    </lineage>
</organism>
<evidence type="ECO:0000256" key="1">
    <source>
        <dbReference type="SAM" id="MobiDB-lite"/>
    </source>
</evidence>